<dbReference type="Proteomes" id="UP000324705">
    <property type="component" value="Chromosome 4A"/>
</dbReference>
<feature type="compositionally biased region" description="Basic and acidic residues" evidence="2">
    <location>
        <begin position="487"/>
        <end position="544"/>
    </location>
</feature>
<feature type="domain" description="Fe2OG dioxygenase" evidence="3">
    <location>
        <begin position="300"/>
        <end position="397"/>
    </location>
</feature>
<dbReference type="InterPro" id="IPR037151">
    <property type="entry name" value="AlkB-like_sf"/>
</dbReference>
<keyword evidence="5" id="KW-1185">Reference proteome</keyword>
<sequence>MAAGDGADPMELVRGQYDADELAIAGEFLTTWLPFLSAGLCPSCVGSLRGRVASLLPPPPPPPRAEEPAPPPPVERVVATGWDSDPAAPRHLPFEPSGWDSDPPPPPPQGQQADAEKPRMSWADMAQEDELAAAAAEEAAADEDGEEGEEEEAGGAGRPRARLTREQRELHRFRNVLRKDDFICLERVKGSLVNILAGLELHAGVFSTAEQKRIVDCVYGLQEMGKRGELGDRTYTEPEKWMRGKGRVTIQFGCCYNYATDRKGNPPGIIRTFVSDPIPELFKVMIKRLVRWRILPTDCVPDSCIVNMYDPGDCIPPHIDSHDFVRPFCTVSFLSECNILFGSSLKIAGPGEFTGSFAIPLPVGSVLVINGNGADVAKHCVPAVPSKRISITFRKMDPAKRPFSFKDDPELLNITPLEAPAAPETSRSLDEGKGKQLGAQTRDPGSRSSRSRKSKGRTTPAGKAGWGGILGDQPPQHPQSPISSVSSDRERDSIGRSREPRYPPSSDRERDSVERPREPRHPRDAPSQGEDLRDRLNRLPHERPPGSGVFFVNNGADSQARGQRMEHRQLQMINRTINDDMDSLSVGSHESSEQPRVSVRTIHNRPRTRINLGW</sequence>
<feature type="compositionally biased region" description="Pro residues" evidence="2">
    <location>
        <begin position="56"/>
        <end position="74"/>
    </location>
</feature>
<dbReference type="GO" id="GO:0006402">
    <property type="term" value="P:mRNA catabolic process"/>
    <property type="evidence" value="ECO:0007669"/>
    <property type="project" value="InterPro"/>
</dbReference>
<dbReference type="PROSITE" id="PS51471">
    <property type="entry name" value="FE2OG_OXY"/>
    <property type="match status" value="1"/>
</dbReference>
<protein>
    <recommendedName>
        <fullName evidence="3">Fe2OG dioxygenase domain-containing protein</fullName>
    </recommendedName>
</protein>
<dbReference type="Gramene" id="TRITD4Av1G238900.1">
    <property type="protein sequence ID" value="TRITD4Av1G238900.1"/>
    <property type="gene ID" value="TRITD4Av1G238900"/>
</dbReference>
<evidence type="ECO:0000313" key="4">
    <source>
        <dbReference type="EMBL" id="VAH98487.1"/>
    </source>
</evidence>
<comment type="similarity">
    <text evidence="1">Belongs to the alkB family.</text>
</comment>
<evidence type="ECO:0000256" key="2">
    <source>
        <dbReference type="SAM" id="MobiDB-lite"/>
    </source>
</evidence>
<feature type="region of interest" description="Disordered" evidence="2">
    <location>
        <begin position="418"/>
        <end position="552"/>
    </location>
</feature>
<feature type="compositionally biased region" description="Acidic residues" evidence="2">
    <location>
        <begin position="139"/>
        <end position="153"/>
    </location>
</feature>
<gene>
    <name evidence="4" type="ORF">TRITD_4Av1G238900</name>
</gene>
<evidence type="ECO:0000313" key="5">
    <source>
        <dbReference type="Proteomes" id="UP000324705"/>
    </source>
</evidence>
<dbReference type="GO" id="GO:0003729">
    <property type="term" value="F:mRNA binding"/>
    <property type="evidence" value="ECO:0007669"/>
    <property type="project" value="InterPro"/>
</dbReference>
<dbReference type="PANTHER" id="PTHR31447">
    <property type="entry name" value="HYDROXYPROLINE-RICH GLYCOPROTEIN FAMILY PROTEIN-RELATED"/>
    <property type="match status" value="1"/>
</dbReference>
<proteinExistence type="inferred from homology"/>
<dbReference type="Gene3D" id="2.60.120.590">
    <property type="entry name" value="Alpha-ketoglutarate-dependent dioxygenase AlkB-like"/>
    <property type="match status" value="1"/>
</dbReference>
<name>A0A9R0ST90_TRITD</name>
<dbReference type="OMA" id="QCKHRES"/>
<evidence type="ECO:0000259" key="3">
    <source>
        <dbReference type="PROSITE" id="PS51471"/>
    </source>
</evidence>
<evidence type="ECO:0000256" key="1">
    <source>
        <dbReference type="ARBA" id="ARBA00007879"/>
    </source>
</evidence>
<dbReference type="Pfam" id="PF13532">
    <property type="entry name" value="2OG-FeII_Oxy_2"/>
    <property type="match status" value="1"/>
</dbReference>
<reference evidence="4 5" key="1">
    <citation type="submission" date="2017-09" db="EMBL/GenBank/DDBJ databases">
        <authorList>
            <consortium name="International Durum Wheat Genome Sequencing Consortium (IDWGSC)"/>
            <person name="Milanesi L."/>
        </authorList>
    </citation>
    <scope>NUCLEOTIDE SEQUENCE [LARGE SCALE GENOMIC DNA]</scope>
    <source>
        <strain evidence="5">cv. Svevo</strain>
    </source>
</reference>
<feature type="region of interest" description="Disordered" evidence="2">
    <location>
        <begin position="56"/>
        <end position="163"/>
    </location>
</feature>
<accession>A0A9R0ST90</accession>
<dbReference type="GO" id="GO:0032451">
    <property type="term" value="F:demethylase activity"/>
    <property type="evidence" value="ECO:0007669"/>
    <property type="project" value="InterPro"/>
</dbReference>
<dbReference type="InterPro" id="IPR044842">
    <property type="entry name" value="ALKBH9B/ALKBH10B-like"/>
</dbReference>
<dbReference type="AlphaFoldDB" id="A0A9R0ST90"/>
<dbReference type="PANTHER" id="PTHR31447:SF1">
    <property type="entry name" value="OS06G0138200 PROTEIN"/>
    <property type="match status" value="1"/>
</dbReference>
<dbReference type="SUPFAM" id="SSF51197">
    <property type="entry name" value="Clavaminate synthase-like"/>
    <property type="match status" value="1"/>
</dbReference>
<dbReference type="EMBL" id="LT934117">
    <property type="protein sequence ID" value="VAH98487.1"/>
    <property type="molecule type" value="Genomic_DNA"/>
</dbReference>
<organism evidence="4 5">
    <name type="scientific">Triticum turgidum subsp. durum</name>
    <name type="common">Durum wheat</name>
    <name type="synonym">Triticum durum</name>
    <dbReference type="NCBI Taxonomy" id="4567"/>
    <lineage>
        <taxon>Eukaryota</taxon>
        <taxon>Viridiplantae</taxon>
        <taxon>Streptophyta</taxon>
        <taxon>Embryophyta</taxon>
        <taxon>Tracheophyta</taxon>
        <taxon>Spermatophyta</taxon>
        <taxon>Magnoliopsida</taxon>
        <taxon>Liliopsida</taxon>
        <taxon>Poales</taxon>
        <taxon>Poaceae</taxon>
        <taxon>BOP clade</taxon>
        <taxon>Pooideae</taxon>
        <taxon>Triticodae</taxon>
        <taxon>Triticeae</taxon>
        <taxon>Triticinae</taxon>
        <taxon>Triticum</taxon>
    </lineage>
</organism>
<dbReference type="InterPro" id="IPR027450">
    <property type="entry name" value="AlkB-like"/>
</dbReference>
<dbReference type="InterPro" id="IPR005123">
    <property type="entry name" value="Oxoglu/Fe-dep_dioxygenase_dom"/>
</dbReference>